<organism evidence="2 3">
    <name type="scientific">Flavobacterium cheongpyeongense</name>
    <dbReference type="NCBI Taxonomy" id="2212651"/>
    <lineage>
        <taxon>Bacteria</taxon>
        <taxon>Pseudomonadati</taxon>
        <taxon>Bacteroidota</taxon>
        <taxon>Flavobacteriia</taxon>
        <taxon>Flavobacteriales</taxon>
        <taxon>Flavobacteriaceae</taxon>
        <taxon>Flavobacterium</taxon>
    </lineage>
</organism>
<accession>A0A2V4BPJ4</accession>
<name>A0A2V4BPJ4_9FLAO</name>
<keyword evidence="1" id="KW-0732">Signal</keyword>
<dbReference type="OrthoDB" id="760650at2"/>
<dbReference type="AlphaFoldDB" id="A0A2V4BPJ4"/>
<gene>
    <name evidence="2" type="ORF">DMB65_10140</name>
</gene>
<keyword evidence="3" id="KW-1185">Reference proteome</keyword>
<proteinExistence type="predicted"/>
<evidence type="ECO:0000256" key="1">
    <source>
        <dbReference type="SAM" id="SignalP"/>
    </source>
</evidence>
<evidence type="ECO:0000313" key="2">
    <source>
        <dbReference type="EMBL" id="PXY40926.1"/>
    </source>
</evidence>
<reference evidence="2 3" key="1">
    <citation type="submission" date="2018-05" db="EMBL/GenBank/DDBJ databases">
        <title>Flavobacterium sp. strain IMCC34759, incomplete genome.</title>
        <authorList>
            <person name="Joung Y."/>
            <person name="Cho J."/>
        </authorList>
    </citation>
    <scope>NUCLEOTIDE SEQUENCE [LARGE SCALE GENOMIC DNA]</scope>
    <source>
        <strain evidence="2 3">IMCC34759</strain>
    </source>
</reference>
<sequence>MKIFQIFAFTLFLMAASISFAQSKKEPWTDSQIMEPSELAWEINNPTRALPLIISIGPSATIKGSVDAGAASEKANIAKLKGILKNEKKTREIVIFCGCCPFDKCPNIRPAFAVLNKMGFKNQKVLGLQKNIKVNWIDMKYPVN</sequence>
<dbReference type="Proteomes" id="UP000247903">
    <property type="component" value="Unassembled WGS sequence"/>
</dbReference>
<feature type="signal peptide" evidence="1">
    <location>
        <begin position="1"/>
        <end position="21"/>
    </location>
</feature>
<dbReference type="EMBL" id="QJHK01000007">
    <property type="protein sequence ID" value="PXY40926.1"/>
    <property type="molecule type" value="Genomic_DNA"/>
</dbReference>
<evidence type="ECO:0000313" key="3">
    <source>
        <dbReference type="Proteomes" id="UP000247903"/>
    </source>
</evidence>
<protein>
    <recommendedName>
        <fullName evidence="4">Rhodanese-like domain-containing protein</fullName>
    </recommendedName>
</protein>
<feature type="chain" id="PRO_5016173851" description="Rhodanese-like domain-containing protein" evidence="1">
    <location>
        <begin position="22"/>
        <end position="144"/>
    </location>
</feature>
<evidence type="ECO:0008006" key="4">
    <source>
        <dbReference type="Google" id="ProtNLM"/>
    </source>
</evidence>
<comment type="caution">
    <text evidence="2">The sequence shown here is derived from an EMBL/GenBank/DDBJ whole genome shotgun (WGS) entry which is preliminary data.</text>
</comment>
<dbReference type="RefSeq" id="WP_110306534.1">
    <property type="nucleotide sequence ID" value="NZ_QJHK01000007.1"/>
</dbReference>